<dbReference type="Proteomes" id="UP000015103">
    <property type="component" value="Unassembled WGS sequence"/>
</dbReference>
<feature type="compositionally biased region" description="Low complexity" evidence="12">
    <location>
        <begin position="254"/>
        <end position="263"/>
    </location>
</feature>
<proteinExistence type="predicted"/>
<evidence type="ECO:0000313" key="15">
    <source>
        <dbReference type="Proteomes" id="UP000015103"/>
    </source>
</evidence>
<feature type="compositionally biased region" description="Acidic residues" evidence="12">
    <location>
        <begin position="524"/>
        <end position="568"/>
    </location>
</feature>
<evidence type="ECO:0000256" key="11">
    <source>
        <dbReference type="ARBA" id="ARBA00023242"/>
    </source>
</evidence>
<keyword evidence="6" id="KW-0862">Zinc</keyword>
<evidence type="ECO:0000256" key="12">
    <source>
        <dbReference type="SAM" id="MobiDB-lite"/>
    </source>
</evidence>
<evidence type="ECO:0000256" key="8">
    <source>
        <dbReference type="ARBA" id="ARBA00023015"/>
    </source>
</evidence>
<evidence type="ECO:0000313" key="14">
    <source>
        <dbReference type="EnsemblMetazoa" id="RPRC001562-PA"/>
    </source>
</evidence>
<feature type="region of interest" description="Disordered" evidence="12">
    <location>
        <begin position="478"/>
        <end position="615"/>
    </location>
</feature>
<keyword evidence="2" id="KW-1017">Isopeptide bond</keyword>
<keyword evidence="9" id="KW-0238">DNA-binding</keyword>
<feature type="compositionally biased region" description="Pro residues" evidence="12">
    <location>
        <begin position="236"/>
        <end position="253"/>
    </location>
</feature>
<dbReference type="SUPFAM" id="SSF57667">
    <property type="entry name" value="beta-beta-alpha zinc fingers"/>
    <property type="match status" value="3"/>
</dbReference>
<feature type="compositionally biased region" description="Basic residues" evidence="12">
    <location>
        <begin position="478"/>
        <end position="490"/>
    </location>
</feature>
<keyword evidence="8" id="KW-0805">Transcription regulation</keyword>
<dbReference type="FunFam" id="3.30.160.60:FF:000046">
    <property type="entry name" value="Putative B-cell lymphoma/leukemia 11A"/>
    <property type="match status" value="1"/>
</dbReference>
<dbReference type="GO" id="GO:0005634">
    <property type="term" value="C:nucleus"/>
    <property type="evidence" value="ECO:0007669"/>
    <property type="project" value="UniProtKB-SubCell"/>
</dbReference>
<sequence length="937" mass="100380">MANVAGPDHSVVASSYHTVLHLLRTFDRPNHSLLVLPEPSNYVCSTCKARLHSAWRLVQHVQNSHGIKIYVESSPTSSTSSLGSSPGTSSNAGKNQSTSSNCSTSSSGCSSSGGGVSSGGGGNNTAGGQSTPLSLGAPPRLGGIPTSSPLVEPHLPLHNPFTVGGLLRMPLEPPRHHHQFSASSLSAATTNSLFARPSSHNEHQFRMDQLVSEQFRLGHHHTLAAAVAAVSGCPPQHTPFGPPPSERPSPILPPTTVSRTVVPPALPPPSLALPLEPQIDFYSQRLRQLAGTTSPGATNGNSSSPSPRKLTSPFTSPNNNNLQPPPVSLAPPLMLNNNNSTTSNNNNNNNKNNNNNNSTNNNNINTRSPTPRSQSSTPPTSEPKTVQPIIDTSPRETSLDMTTTPRAAPSPSNKPTDFSRTATESLENSENNKVHSCNYCGKKFRFQSNLIVHRRCHTGEKPYKCSVCNHACSQSSKLKRHMKVHKRSRSKISGSGEDLGNPNGSTSTNSTVDQLSNEGSIGTSDEDDDDEMDEDEDEEEDEDDDEEMELEEEEEGDEDDDLGGDAPEDLTTKSTSSTPPATNESKGSGGGGKEGGGGGGTGASPQPPEKTSTNASSLVGELMDKFGLNNIQQYSEAYKQALQESVGAQHLISRKDDLLHRTHLLTDNNNGGIKPTAPTTRLENGLLEKSAAALRFRDEFAKNIITGQPPLDLVGGHHGLFGAPFENPFDGKRLKLESRDSLGRSGSERNDNMFAGMWLPAMAAVHHRDQMFGTNGAETDILKDKTKNSSNPGTSASLAAAAAAAAALNLGLPSQAMKKENRRNDTCEYCGKVFKNCSNLTVHRRSHTGEKPYKCELCSYACAQSSKLTRHMKTHGRMGKDVYRCRFCEMPFSVPSTLEKHMRKCVVNQNIKVEHLLPSMLSGDEDSVASTPKLEST</sequence>
<evidence type="ECO:0000259" key="13">
    <source>
        <dbReference type="PROSITE" id="PS50157"/>
    </source>
</evidence>
<dbReference type="Pfam" id="PF00096">
    <property type="entry name" value="zf-C2H2"/>
    <property type="match status" value="5"/>
</dbReference>
<dbReference type="AlphaFoldDB" id="T1HC00"/>
<dbReference type="InParanoid" id="T1HC00"/>
<evidence type="ECO:0000256" key="7">
    <source>
        <dbReference type="ARBA" id="ARBA00022843"/>
    </source>
</evidence>
<dbReference type="InterPro" id="IPR036236">
    <property type="entry name" value="Znf_C2H2_sf"/>
</dbReference>
<evidence type="ECO:0000256" key="10">
    <source>
        <dbReference type="ARBA" id="ARBA00023163"/>
    </source>
</evidence>
<evidence type="ECO:0000256" key="6">
    <source>
        <dbReference type="ARBA" id="ARBA00022833"/>
    </source>
</evidence>
<dbReference type="FunCoup" id="T1HC00">
    <property type="interactions" value="322"/>
</dbReference>
<protein>
    <recommendedName>
        <fullName evidence="13">C2H2-type domain-containing protein</fullName>
    </recommendedName>
</protein>
<evidence type="ECO:0000256" key="5">
    <source>
        <dbReference type="ARBA" id="ARBA00022771"/>
    </source>
</evidence>
<dbReference type="GO" id="GO:0008270">
    <property type="term" value="F:zinc ion binding"/>
    <property type="evidence" value="ECO:0007669"/>
    <property type="project" value="UniProtKB-KW"/>
</dbReference>
<dbReference type="PANTHER" id="PTHR45993:SF6">
    <property type="entry name" value="C2H2-TYPE DOMAIN-CONTAINING PROTEIN"/>
    <property type="match status" value="1"/>
</dbReference>
<feature type="domain" description="C2H2-type" evidence="13">
    <location>
        <begin position="435"/>
        <end position="462"/>
    </location>
</feature>
<evidence type="ECO:0000256" key="2">
    <source>
        <dbReference type="ARBA" id="ARBA00022499"/>
    </source>
</evidence>
<dbReference type="VEuPathDB" id="VectorBase:RPRC001562"/>
<feature type="compositionally biased region" description="Polar residues" evidence="12">
    <location>
        <begin position="399"/>
        <end position="434"/>
    </location>
</feature>
<dbReference type="HOGENOM" id="CLU_007684_1_0_1"/>
<dbReference type="FunFam" id="3.30.160.60:FF:000446">
    <property type="entry name" value="Zinc finger protein"/>
    <property type="match status" value="1"/>
</dbReference>
<keyword evidence="7" id="KW-0832">Ubl conjugation</keyword>
<dbReference type="PANTHER" id="PTHR45993">
    <property type="entry name" value="B-CELL LYMPHOMA/LEUKEMIA 11"/>
    <property type="match status" value="1"/>
</dbReference>
<dbReference type="PROSITE" id="PS00028">
    <property type="entry name" value="ZINC_FINGER_C2H2_1"/>
    <property type="match status" value="5"/>
</dbReference>
<dbReference type="EMBL" id="ACPB03005187">
    <property type="status" value="NOT_ANNOTATED_CDS"/>
    <property type="molecule type" value="Genomic_DNA"/>
</dbReference>
<keyword evidence="5" id="KW-0863">Zinc-finger</keyword>
<dbReference type="PROSITE" id="PS50157">
    <property type="entry name" value="ZINC_FINGER_C2H2_2"/>
    <property type="match status" value="5"/>
</dbReference>
<dbReference type="GO" id="GO:0000978">
    <property type="term" value="F:RNA polymerase II cis-regulatory region sequence-specific DNA binding"/>
    <property type="evidence" value="ECO:0007669"/>
    <property type="project" value="TreeGrafter"/>
</dbReference>
<dbReference type="InterPro" id="IPR013087">
    <property type="entry name" value="Znf_C2H2_type"/>
</dbReference>
<dbReference type="GO" id="GO:0003700">
    <property type="term" value="F:DNA-binding transcription factor activity"/>
    <property type="evidence" value="ECO:0007669"/>
    <property type="project" value="TreeGrafter"/>
</dbReference>
<feature type="domain" description="C2H2-type" evidence="13">
    <location>
        <begin position="825"/>
        <end position="852"/>
    </location>
</feature>
<dbReference type="Gene3D" id="3.30.160.60">
    <property type="entry name" value="Classic Zinc Finger"/>
    <property type="match status" value="4"/>
</dbReference>
<dbReference type="GO" id="GO:0006357">
    <property type="term" value="P:regulation of transcription by RNA polymerase II"/>
    <property type="evidence" value="ECO:0007669"/>
    <property type="project" value="TreeGrafter"/>
</dbReference>
<evidence type="ECO:0000256" key="1">
    <source>
        <dbReference type="ARBA" id="ARBA00004123"/>
    </source>
</evidence>
<name>T1HC00_RHOPR</name>
<feature type="compositionally biased region" description="Polar residues" evidence="12">
    <location>
        <begin position="291"/>
        <end position="306"/>
    </location>
</feature>
<accession>T1HC00</accession>
<keyword evidence="10" id="KW-0804">Transcription</keyword>
<dbReference type="FunFam" id="3.30.160.60:FF:000106">
    <property type="entry name" value="B-cell lymphoma/leukemia 11A isoform X2"/>
    <property type="match status" value="1"/>
</dbReference>
<feature type="compositionally biased region" description="Gly residues" evidence="12">
    <location>
        <begin position="111"/>
        <end position="125"/>
    </location>
</feature>
<feature type="domain" description="C2H2-type" evidence="13">
    <location>
        <begin position="883"/>
        <end position="913"/>
    </location>
</feature>
<dbReference type="SMART" id="SM00355">
    <property type="entry name" value="ZnF_C2H2"/>
    <property type="match status" value="6"/>
</dbReference>
<dbReference type="InterPro" id="IPR051497">
    <property type="entry name" value="Dev/Hematopoietic_TF"/>
</dbReference>
<evidence type="ECO:0000256" key="3">
    <source>
        <dbReference type="ARBA" id="ARBA00022723"/>
    </source>
</evidence>
<evidence type="ECO:0000256" key="9">
    <source>
        <dbReference type="ARBA" id="ARBA00023125"/>
    </source>
</evidence>
<organism evidence="14 15">
    <name type="scientific">Rhodnius prolixus</name>
    <name type="common">Triatomid bug</name>
    <dbReference type="NCBI Taxonomy" id="13249"/>
    <lineage>
        <taxon>Eukaryota</taxon>
        <taxon>Metazoa</taxon>
        <taxon>Ecdysozoa</taxon>
        <taxon>Arthropoda</taxon>
        <taxon>Hexapoda</taxon>
        <taxon>Insecta</taxon>
        <taxon>Pterygota</taxon>
        <taxon>Neoptera</taxon>
        <taxon>Paraneoptera</taxon>
        <taxon>Hemiptera</taxon>
        <taxon>Heteroptera</taxon>
        <taxon>Panheteroptera</taxon>
        <taxon>Cimicomorpha</taxon>
        <taxon>Reduviidae</taxon>
        <taxon>Triatominae</taxon>
        <taxon>Rhodnius</taxon>
    </lineage>
</organism>
<feature type="domain" description="C2H2-type" evidence="13">
    <location>
        <begin position="463"/>
        <end position="490"/>
    </location>
</feature>
<feature type="compositionally biased region" description="Gly residues" evidence="12">
    <location>
        <begin position="587"/>
        <end position="602"/>
    </location>
</feature>
<feature type="compositionally biased region" description="Low complexity" evidence="12">
    <location>
        <begin position="336"/>
        <end position="385"/>
    </location>
</feature>
<dbReference type="OMA" id="TKCCEFC"/>
<comment type="subcellular location">
    <subcellularLocation>
        <location evidence="1">Nucleus</location>
    </subcellularLocation>
</comment>
<feature type="compositionally biased region" description="Polar residues" evidence="12">
    <location>
        <begin position="312"/>
        <end position="322"/>
    </location>
</feature>
<keyword evidence="15" id="KW-1185">Reference proteome</keyword>
<keyword evidence="11" id="KW-0539">Nucleus</keyword>
<dbReference type="EnsemblMetazoa" id="RPRC001562-RA">
    <property type="protein sequence ID" value="RPRC001562-PA"/>
    <property type="gene ID" value="RPRC001562"/>
</dbReference>
<dbReference type="eggNOG" id="KOG1721">
    <property type="taxonomic scope" value="Eukaryota"/>
</dbReference>
<keyword evidence="3" id="KW-0479">Metal-binding</keyword>
<feature type="region of interest" description="Disordered" evidence="12">
    <location>
        <begin position="234"/>
        <end position="263"/>
    </location>
</feature>
<dbReference type="FunFam" id="3.30.160.60:FF:001175">
    <property type="entry name" value="Zinc finger, C2H2 type"/>
    <property type="match status" value="1"/>
</dbReference>
<keyword evidence="4" id="KW-0677">Repeat</keyword>
<feature type="domain" description="C2H2-type" evidence="13">
    <location>
        <begin position="853"/>
        <end position="875"/>
    </location>
</feature>
<feature type="compositionally biased region" description="Polar residues" evidence="12">
    <location>
        <begin position="502"/>
        <end position="523"/>
    </location>
</feature>
<evidence type="ECO:0000256" key="4">
    <source>
        <dbReference type="ARBA" id="ARBA00022737"/>
    </source>
</evidence>
<feature type="region of interest" description="Disordered" evidence="12">
    <location>
        <begin position="291"/>
        <end position="434"/>
    </location>
</feature>
<dbReference type="STRING" id="13249.T1HC00"/>
<feature type="compositionally biased region" description="Low complexity" evidence="12">
    <location>
        <begin position="73"/>
        <end position="110"/>
    </location>
</feature>
<feature type="region of interest" description="Disordered" evidence="12">
    <location>
        <begin position="73"/>
        <end position="151"/>
    </location>
</feature>
<reference evidence="14" key="1">
    <citation type="submission" date="2015-05" db="UniProtKB">
        <authorList>
            <consortium name="EnsemblMetazoa"/>
        </authorList>
    </citation>
    <scope>IDENTIFICATION</scope>
</reference>